<gene>
    <name evidence="11" type="ORF">SAMN02745123_01907</name>
</gene>
<dbReference type="Pfam" id="PF07833">
    <property type="entry name" value="Cu_amine_oxidN1"/>
    <property type="match status" value="1"/>
</dbReference>
<evidence type="ECO:0000256" key="1">
    <source>
        <dbReference type="ARBA" id="ARBA00004752"/>
    </source>
</evidence>
<evidence type="ECO:0000256" key="9">
    <source>
        <dbReference type="SAM" id="MobiDB-lite"/>
    </source>
</evidence>
<protein>
    <submittedName>
        <fullName evidence="11">Copper amine oxidase N-terminal domain-containing protein</fullName>
    </submittedName>
</protein>
<evidence type="ECO:0000256" key="8">
    <source>
        <dbReference type="PROSITE-ProRule" id="PRU01373"/>
    </source>
</evidence>
<sequence>MYRRFFHLLITVALLGGISFFIFTPVANAQENNMIIINKKTNQLGFYQNGVLVKVFPVATGLHRNFTPEGQFRVINKIVNPPYYKKRIPGGSPSNPLGPRWLGLSCAGGAYGIHGNSNANSIGTYASEGCIRLYNQDILWLYDQVSVGTPVTIVWNDTNLKVAFIDNTPIKVYVNEEVMTLENQYKTFTKENSPYIPLKIFSQLLNCTIFWNDQTNSIELQSPDFTAELRPNEQNASFNGQIISLTEPPLIFEGTTYLTKSTIEELFHVQVDWLPKSRELHLTMNISPQSVNFEPSPASTASIMQSTTKISEKSVSP</sequence>
<keyword evidence="4" id="KW-0378">Hydrolase</keyword>
<dbReference type="PANTHER" id="PTHR30582:SF4">
    <property type="entry name" value="L,D-TRANSPEPTIDASE YQJB-RELATED"/>
    <property type="match status" value="1"/>
</dbReference>
<dbReference type="PANTHER" id="PTHR30582">
    <property type="entry name" value="L,D-TRANSPEPTIDASE"/>
    <property type="match status" value="1"/>
</dbReference>
<feature type="active site" description="Nucleophile" evidence="8">
    <location>
        <position position="130"/>
    </location>
</feature>
<dbReference type="GO" id="GO:0005576">
    <property type="term" value="C:extracellular region"/>
    <property type="evidence" value="ECO:0007669"/>
    <property type="project" value="TreeGrafter"/>
</dbReference>
<keyword evidence="12" id="KW-1185">Reference proteome</keyword>
<evidence type="ECO:0000313" key="11">
    <source>
        <dbReference type="EMBL" id="SHK45929.1"/>
    </source>
</evidence>
<dbReference type="Gene3D" id="2.40.440.10">
    <property type="entry name" value="L,D-transpeptidase catalytic domain-like"/>
    <property type="match status" value="1"/>
</dbReference>
<dbReference type="EMBL" id="FRAR01000014">
    <property type="protein sequence ID" value="SHK45929.1"/>
    <property type="molecule type" value="Genomic_DNA"/>
</dbReference>
<keyword evidence="6 8" id="KW-0573">Peptidoglycan synthesis</keyword>
<dbReference type="Gene3D" id="3.30.457.10">
    <property type="entry name" value="Copper amine oxidase-like, N-terminal domain"/>
    <property type="match status" value="1"/>
</dbReference>
<evidence type="ECO:0000256" key="7">
    <source>
        <dbReference type="ARBA" id="ARBA00023316"/>
    </source>
</evidence>
<evidence type="ECO:0000259" key="10">
    <source>
        <dbReference type="PROSITE" id="PS52029"/>
    </source>
</evidence>
<dbReference type="SUPFAM" id="SSF141523">
    <property type="entry name" value="L,D-transpeptidase catalytic domain-like"/>
    <property type="match status" value="1"/>
</dbReference>
<evidence type="ECO:0000256" key="2">
    <source>
        <dbReference type="ARBA" id="ARBA00005992"/>
    </source>
</evidence>
<proteinExistence type="inferred from homology"/>
<keyword evidence="5 8" id="KW-0133">Cell shape</keyword>
<dbReference type="PROSITE" id="PS52029">
    <property type="entry name" value="LD_TPASE"/>
    <property type="match status" value="1"/>
</dbReference>
<feature type="region of interest" description="Disordered" evidence="9">
    <location>
        <begin position="293"/>
        <end position="317"/>
    </location>
</feature>
<dbReference type="InterPro" id="IPR050979">
    <property type="entry name" value="LD-transpeptidase"/>
</dbReference>
<reference evidence="12" key="1">
    <citation type="submission" date="2016-11" db="EMBL/GenBank/DDBJ databases">
        <authorList>
            <person name="Varghese N."/>
            <person name="Submissions S."/>
        </authorList>
    </citation>
    <scope>NUCLEOTIDE SEQUENCE [LARGE SCALE GENOMIC DNA]</scope>
    <source>
        <strain evidence="12">DSM 10349</strain>
    </source>
</reference>
<evidence type="ECO:0000256" key="4">
    <source>
        <dbReference type="ARBA" id="ARBA00022801"/>
    </source>
</evidence>
<dbReference type="GO" id="GO:0018104">
    <property type="term" value="P:peptidoglycan-protein cross-linking"/>
    <property type="evidence" value="ECO:0007669"/>
    <property type="project" value="TreeGrafter"/>
</dbReference>
<dbReference type="InterPro" id="IPR038063">
    <property type="entry name" value="Transpep_catalytic_dom"/>
</dbReference>
<evidence type="ECO:0000256" key="5">
    <source>
        <dbReference type="ARBA" id="ARBA00022960"/>
    </source>
</evidence>
<name>A0A1M6SMU5_9FIRM</name>
<feature type="active site" description="Proton donor/acceptor" evidence="8">
    <location>
        <position position="114"/>
    </location>
</feature>
<dbReference type="FunFam" id="2.40.440.10:FF:000003">
    <property type="entry name" value="L,D-transpeptidase YciB"/>
    <property type="match status" value="1"/>
</dbReference>
<keyword evidence="3" id="KW-0808">Transferase</keyword>
<dbReference type="InterPro" id="IPR012854">
    <property type="entry name" value="Cu_amine_oxidase-like_N"/>
</dbReference>
<keyword evidence="7 8" id="KW-0961">Cell wall biogenesis/degradation</keyword>
<dbReference type="GO" id="GO:0071555">
    <property type="term" value="P:cell wall organization"/>
    <property type="evidence" value="ECO:0007669"/>
    <property type="project" value="UniProtKB-UniRule"/>
</dbReference>
<dbReference type="GO" id="GO:0016740">
    <property type="term" value="F:transferase activity"/>
    <property type="evidence" value="ECO:0007669"/>
    <property type="project" value="UniProtKB-KW"/>
</dbReference>
<dbReference type="Pfam" id="PF03734">
    <property type="entry name" value="YkuD"/>
    <property type="match status" value="1"/>
</dbReference>
<dbReference type="Proteomes" id="UP000183997">
    <property type="component" value="Unassembled WGS sequence"/>
</dbReference>
<comment type="pathway">
    <text evidence="1 8">Cell wall biogenesis; peptidoglycan biosynthesis.</text>
</comment>
<dbReference type="CDD" id="cd16913">
    <property type="entry name" value="YkuD_like"/>
    <property type="match status" value="1"/>
</dbReference>
<dbReference type="SUPFAM" id="SSF55383">
    <property type="entry name" value="Copper amine oxidase, domain N"/>
    <property type="match status" value="1"/>
</dbReference>
<dbReference type="GO" id="GO:0008360">
    <property type="term" value="P:regulation of cell shape"/>
    <property type="evidence" value="ECO:0007669"/>
    <property type="project" value="UniProtKB-UniRule"/>
</dbReference>
<organism evidence="11 12">
    <name type="scientific">Desulforamulus aeronauticus DSM 10349</name>
    <dbReference type="NCBI Taxonomy" id="1121421"/>
    <lineage>
        <taxon>Bacteria</taxon>
        <taxon>Bacillati</taxon>
        <taxon>Bacillota</taxon>
        <taxon>Clostridia</taxon>
        <taxon>Eubacteriales</taxon>
        <taxon>Peptococcaceae</taxon>
        <taxon>Desulforamulus</taxon>
    </lineage>
</organism>
<feature type="domain" description="L,D-TPase catalytic" evidence="10">
    <location>
        <begin position="33"/>
        <end position="154"/>
    </location>
</feature>
<dbReference type="InterPro" id="IPR005490">
    <property type="entry name" value="LD_TPept_cat_dom"/>
</dbReference>
<dbReference type="STRING" id="1121421.SAMN02745123_01907"/>
<dbReference type="UniPathway" id="UPA00219"/>
<evidence type="ECO:0000256" key="3">
    <source>
        <dbReference type="ARBA" id="ARBA00022679"/>
    </source>
</evidence>
<evidence type="ECO:0000313" key="12">
    <source>
        <dbReference type="Proteomes" id="UP000183997"/>
    </source>
</evidence>
<dbReference type="RefSeq" id="WP_072913551.1">
    <property type="nucleotide sequence ID" value="NZ_FRAR01000014.1"/>
</dbReference>
<evidence type="ECO:0000256" key="6">
    <source>
        <dbReference type="ARBA" id="ARBA00022984"/>
    </source>
</evidence>
<dbReference type="GO" id="GO:0071972">
    <property type="term" value="F:peptidoglycan L,D-transpeptidase activity"/>
    <property type="evidence" value="ECO:0007669"/>
    <property type="project" value="TreeGrafter"/>
</dbReference>
<comment type="similarity">
    <text evidence="2">Belongs to the YkuD family.</text>
</comment>
<accession>A0A1M6SMU5</accession>
<dbReference type="InterPro" id="IPR036582">
    <property type="entry name" value="Mao_N_sf"/>
</dbReference>
<dbReference type="AlphaFoldDB" id="A0A1M6SMU5"/>